<feature type="compositionally biased region" description="Basic and acidic residues" evidence="2">
    <location>
        <begin position="1"/>
        <end position="13"/>
    </location>
</feature>
<comment type="caution">
    <text evidence="4">The sequence shown here is derived from an EMBL/GenBank/DDBJ whole genome shotgun (WGS) entry which is preliminary data.</text>
</comment>
<keyword evidence="3" id="KW-0812">Transmembrane</keyword>
<keyword evidence="3" id="KW-1133">Transmembrane helix</keyword>
<gene>
    <name evidence="4" type="ORF">RCL2_003003000</name>
</gene>
<feature type="coiled-coil region" evidence="1">
    <location>
        <begin position="283"/>
        <end position="347"/>
    </location>
</feature>
<keyword evidence="3" id="KW-0472">Membrane</keyword>
<evidence type="ECO:0000313" key="5">
    <source>
        <dbReference type="Proteomes" id="UP000615446"/>
    </source>
</evidence>
<dbReference type="Proteomes" id="UP000615446">
    <property type="component" value="Unassembled WGS sequence"/>
</dbReference>
<proteinExistence type="predicted"/>
<keyword evidence="1" id="KW-0175">Coiled coil</keyword>
<dbReference type="EMBL" id="BLAL01000324">
    <property type="protein sequence ID" value="GET03702.1"/>
    <property type="molecule type" value="Genomic_DNA"/>
</dbReference>
<reference evidence="4" key="1">
    <citation type="submission" date="2019-10" db="EMBL/GenBank/DDBJ databases">
        <title>Conservation and host-specific expression of non-tandemly repeated heterogenous ribosome RNA gene in arbuscular mycorrhizal fungi.</title>
        <authorList>
            <person name="Maeda T."/>
            <person name="Kobayashi Y."/>
            <person name="Nakagawa T."/>
            <person name="Ezawa T."/>
            <person name="Yamaguchi K."/>
            <person name="Bino T."/>
            <person name="Nishimoto Y."/>
            <person name="Shigenobu S."/>
            <person name="Kawaguchi M."/>
        </authorList>
    </citation>
    <scope>NUCLEOTIDE SEQUENCE</scope>
    <source>
        <strain evidence="4">HR1</strain>
    </source>
</reference>
<evidence type="ECO:0000256" key="2">
    <source>
        <dbReference type="SAM" id="MobiDB-lite"/>
    </source>
</evidence>
<feature type="region of interest" description="Disordered" evidence="2">
    <location>
        <begin position="1"/>
        <end position="66"/>
    </location>
</feature>
<accession>A0A8H3R527</accession>
<sequence>MLVKEEMSDKATIEDVSNETDEQNLRSPQKNNETKASGNDIFDTSNPALRNRQRQPTTSVQSTNNGRNNINRISFRRYKCFPIFLIIIILFIFYFSKHTIKERIIKEEIKDDTDSILENMARMADSTSKELSELEIPGTSAVNKYRAVFLNLGAILNNSDVIIQNGAQIARDLFKLSDDFGVAGQELSKFVDQAEDFIYSLSSELNAIYDRLNQRESFLINYFRYETNSEYIHDRLKVLENNVPGFQEQLKRVIDALQLIKQRSIHTQNYLITGEKEAQKVLMDHWVGNIANYEERKRAEEERQQVIHVLQLLKDMLPNLLDFESFLNRYREQLQDVKSKIKINRAKIEPSKDTLKYLLRAAEKLEINHKNFARKENQLGQKPKNTLYLEDEMNAMHRDCTEFDIQFTKSNNVHLKKIRIWRSHFINALAFFYSDDSIEMFGTPGSSEPFDFEWHKDEKIKRFEFNFAAIVYGIKITTTRGRNTGWHGGNSGHNFYTEMEGRTYNGLFGSFSKYICSLEVSHGQSST</sequence>
<evidence type="ECO:0000256" key="1">
    <source>
        <dbReference type="SAM" id="Coils"/>
    </source>
</evidence>
<evidence type="ECO:0000256" key="3">
    <source>
        <dbReference type="SAM" id="Phobius"/>
    </source>
</evidence>
<dbReference type="SUPFAM" id="SSF51101">
    <property type="entry name" value="Mannose-binding lectins"/>
    <property type="match status" value="1"/>
</dbReference>
<dbReference type="InterPro" id="IPR036404">
    <property type="entry name" value="Jacalin-like_lectin_dom_sf"/>
</dbReference>
<dbReference type="OrthoDB" id="2379702at2759"/>
<evidence type="ECO:0000313" key="4">
    <source>
        <dbReference type="EMBL" id="GET03702.1"/>
    </source>
</evidence>
<feature type="transmembrane region" description="Helical" evidence="3">
    <location>
        <begin position="78"/>
        <end position="96"/>
    </location>
</feature>
<dbReference type="Gene3D" id="2.100.10.30">
    <property type="entry name" value="Jacalin-like lectin domain"/>
    <property type="match status" value="1"/>
</dbReference>
<name>A0A8H3R527_9GLOM</name>
<protein>
    <recommendedName>
        <fullName evidence="6">Jacalin-type lectin domain-containing protein</fullName>
    </recommendedName>
</protein>
<feature type="compositionally biased region" description="Polar residues" evidence="2">
    <location>
        <begin position="25"/>
        <end position="66"/>
    </location>
</feature>
<evidence type="ECO:0008006" key="6">
    <source>
        <dbReference type="Google" id="ProtNLM"/>
    </source>
</evidence>
<dbReference type="AlphaFoldDB" id="A0A8H3R527"/>
<organism evidence="4 5">
    <name type="scientific">Rhizophagus clarus</name>
    <dbReference type="NCBI Taxonomy" id="94130"/>
    <lineage>
        <taxon>Eukaryota</taxon>
        <taxon>Fungi</taxon>
        <taxon>Fungi incertae sedis</taxon>
        <taxon>Mucoromycota</taxon>
        <taxon>Glomeromycotina</taxon>
        <taxon>Glomeromycetes</taxon>
        <taxon>Glomerales</taxon>
        <taxon>Glomeraceae</taxon>
        <taxon>Rhizophagus</taxon>
    </lineage>
</organism>